<evidence type="ECO:0000256" key="2">
    <source>
        <dbReference type="PROSITE-ProRule" id="PRU00235"/>
    </source>
</evidence>
<gene>
    <name evidence="3" type="ORF">BQ4739_LOCUS10286</name>
</gene>
<feature type="repeat" description="RCC1" evidence="2">
    <location>
        <begin position="89"/>
        <end position="142"/>
    </location>
</feature>
<feature type="repeat" description="RCC1" evidence="2">
    <location>
        <begin position="146"/>
        <end position="198"/>
    </location>
</feature>
<evidence type="ECO:0000313" key="3">
    <source>
        <dbReference type="EMBL" id="SZX70035.1"/>
    </source>
</evidence>
<dbReference type="SUPFAM" id="SSF50985">
    <property type="entry name" value="RCC1/BLIP-II"/>
    <property type="match status" value="2"/>
</dbReference>
<feature type="repeat" description="RCC1" evidence="2">
    <location>
        <begin position="344"/>
        <end position="399"/>
    </location>
</feature>
<dbReference type="PROSITE" id="PS50012">
    <property type="entry name" value="RCC1_3"/>
    <property type="match status" value="3"/>
</dbReference>
<evidence type="ECO:0000313" key="4">
    <source>
        <dbReference type="Proteomes" id="UP000256970"/>
    </source>
</evidence>
<keyword evidence="4" id="KW-1185">Reference proteome</keyword>
<dbReference type="PRINTS" id="PR00633">
    <property type="entry name" value="RCCNDNSATION"/>
</dbReference>
<dbReference type="STRING" id="3088.A0A383VX29"/>
<reference evidence="3 4" key="1">
    <citation type="submission" date="2016-10" db="EMBL/GenBank/DDBJ databases">
        <authorList>
            <person name="Cai Z."/>
        </authorList>
    </citation>
    <scope>NUCLEOTIDE SEQUENCE [LARGE SCALE GENOMIC DNA]</scope>
</reference>
<sequence>MADVVAANVGFVKSLSAAIRGQMWVCGKTAQLLRDLAQPPPAASPSPSPYVPEGCSQAALEAVGDPACKRCAKHVAMQDHVTCVILYDGSVECAGDNTYGQLGRGKADSDDHPLIQAAHVLAGMTISSVGTGGAFTCVLAAPTQGNKVYCFGRGRSGNLGNGDSKASAAPVAVLGLRQSSRIIQLAIGSEACVLYAAPEEGSSSAVQCWGGEYGPVAVNVPNTANVTYLAVGLHRTCALLANHSVACWSYPLPPAAVPGLGSEASGVVTRISLAGSPLRSRSTVACGTVRGSAGSSLWCWGKDDLLSDSELPWKVTALPGDVVDVALGWGHACALVKSEAGTGGEVYCWGQNSAGELGQGYSNGTLDHSRTHTTQRVRGLSNVTAVFAGRSSTCAVTAAQRVLCWGLNIAGSLGTGYQLQELTGPIAMQGLCA</sequence>
<evidence type="ECO:0000256" key="1">
    <source>
        <dbReference type="ARBA" id="ARBA00022737"/>
    </source>
</evidence>
<dbReference type="InterPro" id="IPR009091">
    <property type="entry name" value="RCC1/BLIP-II"/>
</dbReference>
<dbReference type="InterPro" id="IPR000408">
    <property type="entry name" value="Reg_chr_condens"/>
</dbReference>
<name>A0A383VX29_TETOB</name>
<dbReference type="PANTHER" id="PTHR22870:SF408">
    <property type="entry name" value="OS09G0560450 PROTEIN"/>
    <property type="match status" value="1"/>
</dbReference>
<accession>A0A383VX29</accession>
<organism evidence="3 4">
    <name type="scientific">Tetradesmus obliquus</name>
    <name type="common">Green alga</name>
    <name type="synonym">Acutodesmus obliquus</name>
    <dbReference type="NCBI Taxonomy" id="3088"/>
    <lineage>
        <taxon>Eukaryota</taxon>
        <taxon>Viridiplantae</taxon>
        <taxon>Chlorophyta</taxon>
        <taxon>core chlorophytes</taxon>
        <taxon>Chlorophyceae</taxon>
        <taxon>CS clade</taxon>
        <taxon>Sphaeropleales</taxon>
        <taxon>Scenedesmaceae</taxon>
        <taxon>Tetradesmus</taxon>
    </lineage>
</organism>
<protein>
    <submittedName>
        <fullName evidence="3">Uncharacterized protein</fullName>
    </submittedName>
</protein>
<dbReference type="InterPro" id="IPR051210">
    <property type="entry name" value="Ub_ligase/GEF_domain"/>
</dbReference>
<dbReference type="Gene3D" id="2.130.10.30">
    <property type="entry name" value="Regulator of chromosome condensation 1/beta-lactamase-inhibitor protein II"/>
    <property type="match status" value="2"/>
</dbReference>
<keyword evidence="1" id="KW-0677">Repeat</keyword>
<dbReference type="AlphaFoldDB" id="A0A383VX29"/>
<proteinExistence type="predicted"/>
<dbReference type="PANTHER" id="PTHR22870">
    <property type="entry name" value="REGULATOR OF CHROMOSOME CONDENSATION"/>
    <property type="match status" value="1"/>
</dbReference>
<dbReference type="EMBL" id="FNXT01000969">
    <property type="protein sequence ID" value="SZX70035.1"/>
    <property type="molecule type" value="Genomic_DNA"/>
</dbReference>
<dbReference type="Pfam" id="PF00415">
    <property type="entry name" value="RCC1"/>
    <property type="match status" value="2"/>
</dbReference>
<dbReference type="Proteomes" id="UP000256970">
    <property type="component" value="Unassembled WGS sequence"/>
</dbReference>